<feature type="domain" description="Glycosyltransferase subfamily 4-like N-terminal" evidence="2">
    <location>
        <begin position="18"/>
        <end position="173"/>
    </location>
</feature>
<dbReference type="PANTHER" id="PTHR12526:SF638">
    <property type="entry name" value="SPORE COAT PROTEIN SA"/>
    <property type="match status" value="1"/>
</dbReference>
<evidence type="ECO:0000313" key="3">
    <source>
        <dbReference type="EMBL" id="PJK28035.1"/>
    </source>
</evidence>
<dbReference type="Proteomes" id="UP000229498">
    <property type="component" value="Unassembled WGS sequence"/>
</dbReference>
<evidence type="ECO:0000259" key="1">
    <source>
        <dbReference type="Pfam" id="PF00534"/>
    </source>
</evidence>
<comment type="caution">
    <text evidence="3">The sequence shown here is derived from an EMBL/GenBank/DDBJ whole genome shotgun (WGS) entry which is preliminary data.</text>
</comment>
<dbReference type="Gene3D" id="3.40.50.2000">
    <property type="entry name" value="Glycogen Phosphorylase B"/>
    <property type="match status" value="2"/>
</dbReference>
<dbReference type="RefSeq" id="WP_109792985.1">
    <property type="nucleotide sequence ID" value="NZ_PHIG01000048.1"/>
</dbReference>
<proteinExistence type="predicted"/>
<dbReference type="AlphaFoldDB" id="A0A2M9FX41"/>
<dbReference type="OrthoDB" id="5147801at2"/>
<keyword evidence="3" id="KW-0808">Transferase</keyword>
<dbReference type="InterPro" id="IPR028098">
    <property type="entry name" value="Glyco_trans_4-like_N"/>
</dbReference>
<sequence length="382" mass="41680">MTDPGLTVLQVLPALETGGVERGTVDMAEALVAAGHRALVVSTGGSMVRQLTRVGAEHVELPVRSKNPLAIWRNIERLARLIETENVDLVHARSRAPAWSAMYAARRTNRRFVTTVHGAYGVGNRFKRAYNSVMVRGDRVIAISEFIRDYVIERYPESKPARVVVIPRGVDLDLFHPGDVPAARLIQLSELWSLPDGAPVILLPGRLTRLKGQPVLIEALSLIANRDAVAVFVGGDLGRDAYKAELRQMAERFGVADRVWFVGACRDMPAAYSIASVVVSASTQPEGFGRIAVEAQAMGRPVIVTDHGGSRETVAPGETGWRVPPGDARAMATALDEALAMNQPERDALAARAVAHVKANYTKELMCRRTLDLYRDLLAQRD</sequence>
<evidence type="ECO:0000259" key="2">
    <source>
        <dbReference type="Pfam" id="PF13439"/>
    </source>
</evidence>
<evidence type="ECO:0000313" key="4">
    <source>
        <dbReference type="Proteomes" id="UP000229498"/>
    </source>
</evidence>
<dbReference type="InterPro" id="IPR001296">
    <property type="entry name" value="Glyco_trans_1"/>
</dbReference>
<keyword evidence="4" id="KW-1185">Reference proteome</keyword>
<organism evidence="3 4">
    <name type="scientific">Minwuia thermotolerans</name>
    <dbReference type="NCBI Taxonomy" id="2056226"/>
    <lineage>
        <taxon>Bacteria</taxon>
        <taxon>Pseudomonadati</taxon>
        <taxon>Pseudomonadota</taxon>
        <taxon>Alphaproteobacteria</taxon>
        <taxon>Minwuiales</taxon>
        <taxon>Minwuiaceae</taxon>
        <taxon>Minwuia</taxon>
    </lineage>
</organism>
<dbReference type="Pfam" id="PF00534">
    <property type="entry name" value="Glycos_transf_1"/>
    <property type="match status" value="1"/>
</dbReference>
<dbReference type="Pfam" id="PF13439">
    <property type="entry name" value="Glyco_transf_4"/>
    <property type="match status" value="1"/>
</dbReference>
<dbReference type="SUPFAM" id="SSF53756">
    <property type="entry name" value="UDP-Glycosyltransferase/glycogen phosphorylase"/>
    <property type="match status" value="1"/>
</dbReference>
<feature type="domain" description="Glycosyl transferase family 1" evidence="1">
    <location>
        <begin position="194"/>
        <end position="351"/>
    </location>
</feature>
<reference evidence="3 4" key="1">
    <citation type="submission" date="2017-11" db="EMBL/GenBank/DDBJ databases">
        <title>Draft genome sequence of Rhizobiales bacterium SY3-13.</title>
        <authorList>
            <person name="Sun C."/>
        </authorList>
    </citation>
    <scope>NUCLEOTIDE SEQUENCE [LARGE SCALE GENOMIC DNA]</scope>
    <source>
        <strain evidence="3 4">SY3-13</strain>
    </source>
</reference>
<accession>A0A2M9FX41</accession>
<gene>
    <name evidence="3" type="ORF">CVT23_18525</name>
</gene>
<dbReference type="EMBL" id="PHIG01000048">
    <property type="protein sequence ID" value="PJK28035.1"/>
    <property type="molecule type" value="Genomic_DNA"/>
</dbReference>
<dbReference type="CDD" id="cd03819">
    <property type="entry name" value="GT4_WavL-like"/>
    <property type="match status" value="1"/>
</dbReference>
<protein>
    <submittedName>
        <fullName evidence="3">Glycosyl transferase</fullName>
    </submittedName>
</protein>
<dbReference type="GO" id="GO:0016757">
    <property type="term" value="F:glycosyltransferase activity"/>
    <property type="evidence" value="ECO:0007669"/>
    <property type="project" value="InterPro"/>
</dbReference>
<name>A0A2M9FX41_9PROT</name>
<dbReference type="PANTHER" id="PTHR12526">
    <property type="entry name" value="GLYCOSYLTRANSFERASE"/>
    <property type="match status" value="1"/>
</dbReference>